<evidence type="ECO:0000313" key="1">
    <source>
        <dbReference type="EMBL" id="MCP9550757.1"/>
    </source>
</evidence>
<dbReference type="AlphaFoldDB" id="A0AAW5IIK1"/>
<proteinExistence type="predicted"/>
<organism evidence="1 2">
    <name type="scientific">Segatella copri</name>
    <dbReference type="NCBI Taxonomy" id="165179"/>
    <lineage>
        <taxon>Bacteria</taxon>
        <taxon>Pseudomonadati</taxon>
        <taxon>Bacteroidota</taxon>
        <taxon>Bacteroidia</taxon>
        <taxon>Bacteroidales</taxon>
        <taxon>Prevotellaceae</taxon>
        <taxon>Segatella</taxon>
    </lineage>
</organism>
<dbReference type="EMBL" id="JANDWU010000046">
    <property type="protein sequence ID" value="MCP9550757.1"/>
    <property type="molecule type" value="Genomic_DNA"/>
</dbReference>
<protein>
    <submittedName>
        <fullName evidence="1">Uncharacterized protein</fullName>
    </submittedName>
</protein>
<dbReference type="RefSeq" id="WP_254971331.1">
    <property type="nucleotide sequence ID" value="NZ_JANDWU010000046.1"/>
</dbReference>
<sequence length="70" mass="8091">MNIKSNKIVLAVIAVLSFVFAYQYDKWKYNAMWERCQASDMADSEAYAFVNHHSSLDFMLEGKSRACSMQ</sequence>
<comment type="caution">
    <text evidence="1">The sequence shown here is derived from an EMBL/GenBank/DDBJ whole genome shotgun (WGS) entry which is preliminary data.</text>
</comment>
<reference evidence="1" key="1">
    <citation type="submission" date="2022-07" db="EMBL/GenBank/DDBJ databases">
        <title>Prevotella copri.</title>
        <authorList>
            <person name="Yang C."/>
        </authorList>
    </citation>
    <scope>NUCLEOTIDE SEQUENCE</scope>
    <source>
        <strain evidence="1">HF1805</strain>
    </source>
</reference>
<name>A0AAW5IIK1_9BACT</name>
<accession>A0AAW5IIK1</accession>
<gene>
    <name evidence="1" type="ORF">NNC68_14970</name>
</gene>
<evidence type="ECO:0000313" key="2">
    <source>
        <dbReference type="Proteomes" id="UP001205506"/>
    </source>
</evidence>
<dbReference type="Proteomes" id="UP001205506">
    <property type="component" value="Unassembled WGS sequence"/>
</dbReference>